<comment type="caution">
    <text evidence="2">The sequence shown here is derived from an EMBL/GenBank/DDBJ whole genome shotgun (WGS) entry which is preliminary data.</text>
</comment>
<sequence>MNANADILQTLRQLEEDVAAAAASEKEERLRADKARTVQQTKVSAFGARLDDDVAGDNLPVGQQNRRMEEYEKMFDRGNELMLRGEYKAAVKAFTQATVNAPGGMAGRKGGQYAIYLAQALQAADRKPEAVKLLKKCEAHPDGDVRKIADSVLYVMQAPELKLGAENFVTIPSLQEVDSWGARRTLQKKEDPPPEKYSLEWYVLEAEKKKQSRRAEEQDTSATVPALIAGGALVCVALAASLSG</sequence>
<evidence type="ECO:0000313" key="3">
    <source>
        <dbReference type="Proteomes" id="UP000037460"/>
    </source>
</evidence>
<reference evidence="3" key="1">
    <citation type="journal article" date="2015" name="PLoS Genet.">
        <title>Genome Sequence and Transcriptome Analyses of Chrysochromulina tobin: Metabolic Tools for Enhanced Algal Fitness in the Prominent Order Prymnesiales (Haptophyceae).</title>
        <authorList>
            <person name="Hovde B.T."/>
            <person name="Deodato C.R."/>
            <person name="Hunsperger H.M."/>
            <person name="Ryken S.A."/>
            <person name="Yost W."/>
            <person name="Jha R.K."/>
            <person name="Patterson J."/>
            <person name="Monnat R.J. Jr."/>
            <person name="Barlow S.B."/>
            <person name="Starkenburg S.R."/>
            <person name="Cattolico R.A."/>
        </authorList>
    </citation>
    <scope>NUCLEOTIDE SEQUENCE</scope>
    <source>
        <strain evidence="3">CCMP291</strain>
    </source>
</reference>
<dbReference type="SUPFAM" id="SSF48452">
    <property type="entry name" value="TPR-like"/>
    <property type="match status" value="1"/>
</dbReference>
<keyword evidence="1" id="KW-1133">Transmembrane helix</keyword>
<dbReference type="EMBL" id="JWZX01002200">
    <property type="protein sequence ID" value="KOO30573.1"/>
    <property type="molecule type" value="Genomic_DNA"/>
</dbReference>
<dbReference type="Proteomes" id="UP000037460">
    <property type="component" value="Unassembled WGS sequence"/>
</dbReference>
<organism evidence="2 3">
    <name type="scientific">Chrysochromulina tobinii</name>
    <dbReference type="NCBI Taxonomy" id="1460289"/>
    <lineage>
        <taxon>Eukaryota</taxon>
        <taxon>Haptista</taxon>
        <taxon>Haptophyta</taxon>
        <taxon>Prymnesiophyceae</taxon>
        <taxon>Prymnesiales</taxon>
        <taxon>Chrysochromulinaceae</taxon>
        <taxon>Chrysochromulina</taxon>
    </lineage>
</organism>
<dbReference type="GO" id="GO:0009535">
    <property type="term" value="C:chloroplast thylakoid membrane"/>
    <property type="evidence" value="ECO:0007669"/>
    <property type="project" value="TreeGrafter"/>
</dbReference>
<gene>
    <name evidence="2" type="ORF">Ctob_010501</name>
</gene>
<evidence type="ECO:0000256" key="1">
    <source>
        <dbReference type="SAM" id="Phobius"/>
    </source>
</evidence>
<dbReference type="Gene3D" id="1.25.40.10">
    <property type="entry name" value="Tetratricopeptide repeat domain"/>
    <property type="match status" value="1"/>
</dbReference>
<evidence type="ECO:0000313" key="2">
    <source>
        <dbReference type="EMBL" id="KOO30573.1"/>
    </source>
</evidence>
<dbReference type="AlphaFoldDB" id="A0A0M0JWQ7"/>
<accession>A0A0M0JWQ7</accession>
<dbReference type="PANTHER" id="PTHR36761:SF2">
    <property type="entry name" value="ORF03 PROTEIN"/>
    <property type="match status" value="1"/>
</dbReference>
<protein>
    <submittedName>
        <fullName evidence="2">Uncharacterized protein</fullName>
    </submittedName>
</protein>
<keyword evidence="1" id="KW-0812">Transmembrane</keyword>
<dbReference type="OrthoDB" id="2019920at2759"/>
<keyword evidence="1" id="KW-0472">Membrane</keyword>
<dbReference type="InterPro" id="IPR011990">
    <property type="entry name" value="TPR-like_helical_dom_sf"/>
</dbReference>
<feature type="transmembrane region" description="Helical" evidence="1">
    <location>
        <begin position="222"/>
        <end position="242"/>
    </location>
</feature>
<name>A0A0M0JWQ7_9EUKA</name>
<proteinExistence type="predicted"/>
<dbReference type="PANTHER" id="PTHR36761">
    <property type="entry name" value="ORF03 PROTEIN"/>
    <property type="match status" value="1"/>
</dbReference>
<keyword evidence="3" id="KW-1185">Reference proteome</keyword>